<protein>
    <submittedName>
        <fullName evidence="4">Transposase IS200 like</fullName>
    </submittedName>
</protein>
<feature type="domain" description="Transposase IS200-like" evidence="1">
    <location>
        <begin position="10"/>
        <end position="143"/>
    </location>
</feature>
<dbReference type="EMBL" id="CAADFJ010000029">
    <property type="protein sequence ID" value="VFJ99198.1"/>
    <property type="molecule type" value="Genomic_DNA"/>
</dbReference>
<reference evidence="4" key="1">
    <citation type="submission" date="2019-02" db="EMBL/GenBank/DDBJ databases">
        <authorList>
            <person name="Gruber-Vodicka R. H."/>
            <person name="Seah K. B. B."/>
        </authorList>
    </citation>
    <scope>NUCLEOTIDE SEQUENCE</scope>
    <source>
        <strain evidence="3">BECK_SA2B12</strain>
        <strain evidence="2">BECK_SA2B15</strain>
        <strain evidence="4">BECK_SA2B20</strain>
    </source>
</reference>
<evidence type="ECO:0000313" key="3">
    <source>
        <dbReference type="EMBL" id="VFJ99198.1"/>
    </source>
</evidence>
<dbReference type="SMART" id="SM01321">
    <property type="entry name" value="Y1_Tnp"/>
    <property type="match status" value="1"/>
</dbReference>
<sequence>MGRDRYRIHNETVPHFLTCTVLNWIPIFTRPATVQIILEALRFRQQERDLKLYAYVILENHLHMVAQSPSLGKELASFKSYTAHRLIEYLKEQRARRILEQLRFFKKQHKQDREHQVWEEGSHPEEIQGEEMLRQKIDYIHNNPVNCGYLDRAEHWRYSSARDYLGQEGLIPVFRQWN</sequence>
<proteinExistence type="predicted"/>
<organism evidence="4">
    <name type="scientific">Candidatus Kentrum eta</name>
    <dbReference type="NCBI Taxonomy" id="2126337"/>
    <lineage>
        <taxon>Bacteria</taxon>
        <taxon>Pseudomonadati</taxon>
        <taxon>Pseudomonadota</taxon>
        <taxon>Gammaproteobacteria</taxon>
        <taxon>Candidatus Kentrum</taxon>
    </lineage>
</organism>
<dbReference type="InterPro" id="IPR036515">
    <property type="entry name" value="Transposase_17_sf"/>
</dbReference>
<dbReference type="SUPFAM" id="SSF143422">
    <property type="entry name" value="Transposase IS200-like"/>
    <property type="match status" value="1"/>
</dbReference>
<dbReference type="InterPro" id="IPR002686">
    <property type="entry name" value="Transposase_17"/>
</dbReference>
<accession>A0A450V727</accession>
<dbReference type="PANTHER" id="PTHR36966">
    <property type="entry name" value="REP-ASSOCIATED TYROSINE TRANSPOSASE"/>
    <property type="match status" value="1"/>
</dbReference>
<dbReference type="GO" id="GO:0006313">
    <property type="term" value="P:DNA transposition"/>
    <property type="evidence" value="ECO:0007669"/>
    <property type="project" value="InterPro"/>
</dbReference>
<dbReference type="NCBIfam" id="NF047646">
    <property type="entry name" value="REP_Tyr_transpos"/>
    <property type="match status" value="1"/>
</dbReference>
<dbReference type="GO" id="GO:0004803">
    <property type="term" value="F:transposase activity"/>
    <property type="evidence" value="ECO:0007669"/>
    <property type="project" value="InterPro"/>
</dbReference>
<dbReference type="PANTHER" id="PTHR36966:SF1">
    <property type="entry name" value="REP-ASSOCIATED TYROSINE TRANSPOSASE"/>
    <property type="match status" value="1"/>
</dbReference>
<evidence type="ECO:0000313" key="2">
    <source>
        <dbReference type="EMBL" id="VFJ91277.1"/>
    </source>
</evidence>
<evidence type="ECO:0000259" key="1">
    <source>
        <dbReference type="SMART" id="SM01321"/>
    </source>
</evidence>
<dbReference type="Gene3D" id="3.30.70.1290">
    <property type="entry name" value="Transposase IS200-like"/>
    <property type="match status" value="1"/>
</dbReference>
<name>A0A450V727_9GAMM</name>
<dbReference type="AlphaFoldDB" id="A0A450V727"/>
<dbReference type="EMBL" id="CAADFI010000195">
    <property type="protein sequence ID" value="VFK00578.1"/>
    <property type="molecule type" value="Genomic_DNA"/>
</dbReference>
<dbReference type="EMBL" id="CAADFG010000030">
    <property type="protein sequence ID" value="VFJ91277.1"/>
    <property type="molecule type" value="Genomic_DNA"/>
</dbReference>
<gene>
    <name evidence="2" type="ORF">BECKH772A_GA0070896_100304</name>
    <name evidence="4" type="ORF">BECKH772B_GA0070898_101956</name>
    <name evidence="3" type="ORF">BECKH772C_GA0070978_1002928</name>
</gene>
<evidence type="ECO:0000313" key="4">
    <source>
        <dbReference type="EMBL" id="VFK00578.1"/>
    </source>
</evidence>
<dbReference type="InterPro" id="IPR052715">
    <property type="entry name" value="RAYT_transposase"/>
</dbReference>
<dbReference type="GO" id="GO:0043565">
    <property type="term" value="F:sequence-specific DNA binding"/>
    <property type="evidence" value="ECO:0007669"/>
    <property type="project" value="TreeGrafter"/>
</dbReference>